<dbReference type="EMBL" id="WJPP01000001">
    <property type="protein sequence ID" value="MRH77248.1"/>
    <property type="molecule type" value="Genomic_DNA"/>
</dbReference>
<accession>A0A6N7QQ36</accession>
<dbReference type="Proteomes" id="UP000433788">
    <property type="component" value="Unassembled WGS sequence"/>
</dbReference>
<protein>
    <recommendedName>
        <fullName evidence="4">Outer membrane beta-barrel protein</fullName>
    </recommendedName>
</protein>
<name>A0A6N7QQ36_9GAMM</name>
<evidence type="ECO:0000256" key="1">
    <source>
        <dbReference type="SAM" id="SignalP"/>
    </source>
</evidence>
<gene>
    <name evidence="2" type="ORF">GH984_00785</name>
</gene>
<evidence type="ECO:0008006" key="4">
    <source>
        <dbReference type="Google" id="ProtNLM"/>
    </source>
</evidence>
<dbReference type="RefSeq" id="WP_153718317.1">
    <property type="nucleotide sequence ID" value="NZ_WJPP01000001.1"/>
</dbReference>
<feature type="signal peptide" evidence="1">
    <location>
        <begin position="1"/>
        <end position="26"/>
    </location>
</feature>
<proteinExistence type="predicted"/>
<reference evidence="2 3" key="1">
    <citation type="submission" date="2019-11" db="EMBL/GenBank/DDBJ databases">
        <authorList>
            <person name="Zhang X.Y."/>
        </authorList>
    </citation>
    <scope>NUCLEOTIDE SEQUENCE [LARGE SCALE GENOMIC DNA]</scope>
    <source>
        <strain evidence="2 3">C176</strain>
    </source>
</reference>
<evidence type="ECO:0000313" key="3">
    <source>
        <dbReference type="Proteomes" id="UP000433788"/>
    </source>
</evidence>
<keyword evidence="1" id="KW-0732">Signal</keyword>
<evidence type="ECO:0000313" key="2">
    <source>
        <dbReference type="EMBL" id="MRH77248.1"/>
    </source>
</evidence>
<keyword evidence="3" id="KW-1185">Reference proteome</keyword>
<feature type="chain" id="PRO_5027037620" description="Outer membrane beta-barrel protein" evidence="1">
    <location>
        <begin position="27"/>
        <end position="193"/>
    </location>
</feature>
<organism evidence="2 3">
    <name type="scientific">Spiribacter salilacus</name>
    <dbReference type="NCBI Taxonomy" id="2664894"/>
    <lineage>
        <taxon>Bacteria</taxon>
        <taxon>Pseudomonadati</taxon>
        <taxon>Pseudomonadota</taxon>
        <taxon>Gammaproteobacteria</taxon>
        <taxon>Chromatiales</taxon>
        <taxon>Ectothiorhodospiraceae</taxon>
        <taxon>Spiribacter</taxon>
    </lineage>
</organism>
<sequence>MDWKVSKTVGIALVITAGGFAMPAAAESADWTLGLQPELELTSRLNEKLDIRFGVNGDDTLTEKHVREAEAAGLLDKPVVLSALVDWSFTDNGFRLTGGAMYGDQIFSGNELNVGSSNSYSTRTYVGLGWDNQLDQQNRLGISLDLGLTFEALDDPSSTASNSFGSSSQSIFGQDFDGLGYEPSFSASLEYRF</sequence>
<dbReference type="Gene3D" id="2.40.160.170">
    <property type="match status" value="1"/>
</dbReference>
<comment type="caution">
    <text evidence="2">The sequence shown here is derived from an EMBL/GenBank/DDBJ whole genome shotgun (WGS) entry which is preliminary data.</text>
</comment>
<dbReference type="AlphaFoldDB" id="A0A6N7QQ36"/>